<evidence type="ECO:0000313" key="3">
    <source>
        <dbReference type="EMBL" id="AFL96502.1"/>
    </source>
</evidence>
<dbReference type="InterPro" id="IPR010992">
    <property type="entry name" value="IHF-like_DNA-bd_dom_sf"/>
</dbReference>
<dbReference type="KEGG" id="orh:Ornrh_0280"/>
<evidence type="ECO:0000256" key="1">
    <source>
        <dbReference type="ARBA" id="ARBA00023125"/>
    </source>
</evidence>
<evidence type="ECO:0000259" key="2">
    <source>
        <dbReference type="Pfam" id="PF18291"/>
    </source>
</evidence>
<dbReference type="SUPFAM" id="SSF47729">
    <property type="entry name" value="IHF-like DNA-binding proteins"/>
    <property type="match status" value="1"/>
</dbReference>
<dbReference type="EMBL" id="CP003283">
    <property type="protein sequence ID" value="AFL96502.1"/>
    <property type="molecule type" value="Genomic_DNA"/>
</dbReference>
<dbReference type="RefSeq" id="WP_014790132.1">
    <property type="nucleotide sequence ID" value="NC_018016.1"/>
</dbReference>
<dbReference type="HOGENOM" id="CLU_112331_5_1_10"/>
<evidence type="ECO:0000313" key="4">
    <source>
        <dbReference type="Proteomes" id="UP000006051"/>
    </source>
</evidence>
<dbReference type="eggNOG" id="COG0776">
    <property type="taxonomic scope" value="Bacteria"/>
</dbReference>
<sequence>MPVFYNKIQKKNPSKPSEPAKWYLALRSVGMLKEKEVAVQISEETTLNPKEAEMALAQFEKVLIRALLNGQTVQLGDWGSFHLTLNSEGAAKEEDATPNKVKRVNIRFTPGQTLKDALAKVELRDAKAQFGK</sequence>
<dbReference type="GeneID" id="97257051"/>
<dbReference type="GeneID" id="71568558"/>
<feature type="domain" description="HU" evidence="2">
    <location>
        <begin position="1"/>
        <end position="123"/>
    </location>
</feature>
<gene>
    <name evidence="3" type="ordered locus">Ornrh_0280</name>
</gene>
<name>I3ZXR8_ORNRL</name>
<dbReference type="Proteomes" id="UP000006051">
    <property type="component" value="Chromosome"/>
</dbReference>
<dbReference type="InterPro" id="IPR005902">
    <property type="entry name" value="HU_DNA-bd_put"/>
</dbReference>
<dbReference type="GO" id="GO:0003677">
    <property type="term" value="F:DNA binding"/>
    <property type="evidence" value="ECO:0007669"/>
    <property type="project" value="UniProtKB-KW"/>
</dbReference>
<keyword evidence="1 3" id="KW-0238">DNA-binding</keyword>
<organism evidence="3 4">
    <name type="scientific">Ornithobacterium rhinotracheale (strain ATCC 51463 / DSM 15997 / CCUG 23171 / CIP 104009 / LMG 9086)</name>
    <dbReference type="NCBI Taxonomy" id="867902"/>
    <lineage>
        <taxon>Bacteria</taxon>
        <taxon>Pseudomonadati</taxon>
        <taxon>Bacteroidota</taxon>
        <taxon>Flavobacteriia</taxon>
        <taxon>Flavobacteriales</taxon>
        <taxon>Weeksellaceae</taxon>
        <taxon>Ornithobacterium</taxon>
    </lineage>
</organism>
<dbReference type="NCBIfam" id="TIGR01201">
    <property type="entry name" value="HU_rel"/>
    <property type="match status" value="1"/>
</dbReference>
<reference evidence="3 4" key="1">
    <citation type="submission" date="2012-06" db="EMBL/GenBank/DDBJ databases">
        <title>The complete genome of Ornithobacterium rhinotracheale DSM 15997.</title>
        <authorList>
            <consortium name="US DOE Joint Genome Institute (JGI-PGF)"/>
            <person name="Lucas S."/>
            <person name="Copeland A."/>
            <person name="Lapidus A."/>
            <person name="Goodwin L."/>
            <person name="Pitluck S."/>
            <person name="Peters L."/>
            <person name="Mikhailova N."/>
            <person name="Teshima H."/>
            <person name="Kyrpides N."/>
            <person name="Mavromatis K."/>
            <person name="Pagani I."/>
            <person name="Ivanova N."/>
            <person name="Ovchinnikova G."/>
            <person name="Zeytun A."/>
            <person name="Detter J.C."/>
            <person name="Han C."/>
            <person name="Land M."/>
            <person name="Hauser L."/>
            <person name="Markowitz V."/>
            <person name="Cheng J.-F."/>
            <person name="Hugenholtz P."/>
            <person name="Woyke T."/>
            <person name="Wu D."/>
            <person name="Lang E."/>
            <person name="Kopitz M."/>
            <person name="Brambilla E."/>
            <person name="Klenk H.-P."/>
            <person name="Eisen J.A."/>
        </authorList>
    </citation>
    <scope>NUCLEOTIDE SEQUENCE [LARGE SCALE GENOMIC DNA]</scope>
    <source>
        <strain evidence="4">ATCC 51463 / DSM 15997 / CCUG 23171 / LMG 9086</strain>
    </source>
</reference>
<dbReference type="InterPro" id="IPR041607">
    <property type="entry name" value="HU-HIG"/>
</dbReference>
<dbReference type="Gene3D" id="4.10.520.10">
    <property type="entry name" value="IHF-like DNA-binding proteins"/>
    <property type="match status" value="1"/>
</dbReference>
<proteinExistence type="predicted"/>
<accession>I3ZXR8</accession>
<keyword evidence="4" id="KW-1185">Reference proteome</keyword>
<protein>
    <submittedName>
        <fullName evidence="3">DNA-binding protein, histone-like, putative</fullName>
    </submittedName>
</protein>
<dbReference type="Pfam" id="PF18291">
    <property type="entry name" value="HU-HIG"/>
    <property type="match status" value="1"/>
</dbReference>
<dbReference type="AlphaFoldDB" id="I3ZXR8"/>